<reference evidence="2" key="1">
    <citation type="journal article" date="2014" name="Nat. Genet.">
        <title>Genome and transcriptome of the porcine whipworm Trichuris suis.</title>
        <authorList>
            <person name="Jex A.R."/>
            <person name="Nejsum P."/>
            <person name="Schwarz E.M."/>
            <person name="Hu L."/>
            <person name="Young N.D."/>
            <person name="Hall R.S."/>
            <person name="Korhonen P.K."/>
            <person name="Liao S."/>
            <person name="Thamsborg S."/>
            <person name="Xia J."/>
            <person name="Xu P."/>
            <person name="Wang S."/>
            <person name="Scheerlinck J.P."/>
            <person name="Hofmann A."/>
            <person name="Sternberg P.W."/>
            <person name="Wang J."/>
            <person name="Gasser R.B."/>
        </authorList>
    </citation>
    <scope>NUCLEOTIDE SEQUENCE [LARGE SCALE GENOMIC DNA]</scope>
    <source>
        <strain evidence="2">DCEP-RM93F</strain>
    </source>
</reference>
<accession>A0A085MR87</accession>
<dbReference type="Proteomes" id="UP000030758">
    <property type="component" value="Unassembled WGS sequence"/>
</dbReference>
<organism evidence="2">
    <name type="scientific">Trichuris suis</name>
    <name type="common">pig whipworm</name>
    <dbReference type="NCBI Taxonomy" id="68888"/>
    <lineage>
        <taxon>Eukaryota</taxon>
        <taxon>Metazoa</taxon>
        <taxon>Ecdysozoa</taxon>
        <taxon>Nematoda</taxon>
        <taxon>Enoplea</taxon>
        <taxon>Dorylaimia</taxon>
        <taxon>Trichinellida</taxon>
        <taxon>Trichuridae</taxon>
        <taxon>Trichuris</taxon>
    </lineage>
</organism>
<dbReference type="EMBL" id="KL367750">
    <property type="protein sequence ID" value="KFD59733.1"/>
    <property type="molecule type" value="Genomic_DNA"/>
</dbReference>
<protein>
    <submittedName>
        <fullName evidence="2">Uncharacterized protein</fullName>
    </submittedName>
</protein>
<name>A0A085MR87_9BILA</name>
<feature type="region of interest" description="Disordered" evidence="1">
    <location>
        <begin position="30"/>
        <end position="89"/>
    </location>
</feature>
<evidence type="ECO:0000256" key="1">
    <source>
        <dbReference type="SAM" id="MobiDB-lite"/>
    </source>
</evidence>
<evidence type="ECO:0000313" key="2">
    <source>
        <dbReference type="EMBL" id="KFD59733.1"/>
    </source>
</evidence>
<feature type="compositionally biased region" description="Basic and acidic residues" evidence="1">
    <location>
        <begin position="75"/>
        <end position="89"/>
    </location>
</feature>
<sequence>MYSCQGIGRNITLSNSSHVEEIKQLIRRTVRHGLPVNRRPGPGTDHQSGMKTRNPIPEKGEPGSLAEDNPPNDNEESREKDKENNQNKG</sequence>
<proteinExistence type="predicted"/>
<gene>
    <name evidence="2" type="ORF">M514_28085</name>
</gene>
<dbReference type="AlphaFoldDB" id="A0A085MR87"/>